<sequence length="1375" mass="151736">MADSSAAYSESTPVLKDRLKRAGFEDGQVETIASSVKTLKNLAFISSYSPGQADDAPLMEVERSEEVQVRTLTQPERAERYEKQVKRLSGVNIKGSSEPSERLVDVCVAIYERNQLQYVPWSRCSSREQEAQNESRKEVKLALDGSGKVKVDSASKEVVADTSTEVLVMQALQRRALAMEQANIVSYTLLDLWHQRLMKARLTDPPPGYSRPSFDQLRLADQKLFSELQDETRSGIQALSSGRPVDNLIKDVMHRAEVSSLLLPLPAPGVAAVAKSTATAPPPQPTWKGNGKGKSKWKGKTGRMGTPRMPAELEGCKAYTQKGIAQLRVAGMRRCAFCLFVPEEAGQEGVLAVLMMFHLVAAVCLKRVRVGPWLKPLKASRGEAACDDALSGRADATASKPAESARLVKGSGDDARYRSEPICDVERVSFISSEHFADMILEKSEFHAKDLLALFEMLPFEDCPRSDDSGARAFGGGAYMKGGIVGLRANSRKHPSACRAFASAIRFAAPAYPFTSFSVHADAPTTTHVDRYNADVYNIVLPLTRFEGGGIWLQDASGCVASPEDNQTFGVVADVASGPCAIDARNRKHTVMPWTGTRVVLVGFSVSAFSKLSSSDAEALASLGFNLDIVPIGQPAPACATSGLVDLRSSSRPAVTQTFDDNSAVQPLTLCKPPEDVTFSSVGKPARLLVIEACCGCARLSATLKKDGFDVLPLDCEGNRHRPLATVVSLDLRKPASWEFLQTCVLTNRVFHFHGAPPCGTASRARDRPMSSAEWGPPPLRSERYPQGFPWLAGAWRDKVESANLIYIQMARFCEWLSSLNISWSVENPERSYMWLLPEWKHLRSQSLDVVFDSCMWGSCRKKSTRFLTTCVEMLSLAKTCDNKHSHASWQPVRNKFGVQYATSEEAVYPHELCQAMSSALQLQAASFNLEVVRECPLQQSSYAAAASARRQPKLSKYKPLLEDFKYRVTVEVASVDHLILELVASLLSSSPVDILLMKIAFMRVLNQVAASLGWPDEALHDELVRGFRITGLQDASGIFGLDPRPASGTKEDLLKQSKHLRPALWAKIKGAPLDSLGRELWDITYAEYQDKSWLEEPRTFSQLEQLMPEGWVPTRRFPVVQHDKLRPIDDLTECGTNGACSTLDKLDLRALDETVFTAMLIMRCLESRCFALRLDDGRVLRGRVHPYWLQHPDRARVLVKTVDLKSAYKQLALHPDDRRFSVISLKDPADGEPKGFLCRVLPFGSIASVGHFNRVARLVQRIFHEMKLLAANYFDDYPLLEVAELSQNADRCAKAVLDLFGFTWAKDKDEAFSSCTDLLGVRLATSTSGPAAVTLSNKPSRVEDLRNAIDKVVSDGVLKPREAASVFGRLQFAC</sequence>
<dbReference type="InterPro" id="IPR052055">
    <property type="entry name" value="Hepadnavirus_pol/RT"/>
</dbReference>
<proteinExistence type="predicted"/>
<name>A0A812SZW5_9DINO</name>
<evidence type="ECO:0000313" key="2">
    <source>
        <dbReference type="EMBL" id="CAE7499079.1"/>
    </source>
</evidence>
<keyword evidence="3" id="KW-1185">Reference proteome</keyword>
<accession>A0A812SZW5</accession>
<feature type="compositionally biased region" description="Basic residues" evidence="1">
    <location>
        <begin position="291"/>
        <end position="301"/>
    </location>
</feature>
<dbReference type="OrthoDB" id="437219at2759"/>
<gene>
    <name evidence="2" type="primary">Pdia6</name>
    <name evidence="2" type="ORF">SNEC2469_LOCUS14208</name>
</gene>
<dbReference type="PANTHER" id="PTHR33050:SF7">
    <property type="entry name" value="RIBONUCLEASE H"/>
    <property type="match status" value="1"/>
</dbReference>
<dbReference type="SUPFAM" id="SSF56672">
    <property type="entry name" value="DNA/RNA polymerases"/>
    <property type="match status" value="1"/>
</dbReference>
<evidence type="ECO:0000256" key="1">
    <source>
        <dbReference type="SAM" id="MobiDB-lite"/>
    </source>
</evidence>
<comment type="caution">
    <text evidence="2">The sequence shown here is derived from an EMBL/GenBank/DDBJ whole genome shotgun (WGS) entry which is preliminary data.</text>
</comment>
<dbReference type="EMBL" id="CAJNJA010022744">
    <property type="protein sequence ID" value="CAE7499079.1"/>
    <property type="molecule type" value="Genomic_DNA"/>
</dbReference>
<organism evidence="2 3">
    <name type="scientific">Symbiodinium necroappetens</name>
    <dbReference type="NCBI Taxonomy" id="1628268"/>
    <lineage>
        <taxon>Eukaryota</taxon>
        <taxon>Sar</taxon>
        <taxon>Alveolata</taxon>
        <taxon>Dinophyceae</taxon>
        <taxon>Suessiales</taxon>
        <taxon>Symbiodiniaceae</taxon>
        <taxon>Symbiodinium</taxon>
    </lineage>
</organism>
<reference evidence="2" key="1">
    <citation type="submission" date="2021-02" db="EMBL/GenBank/DDBJ databases">
        <authorList>
            <person name="Dougan E. K."/>
            <person name="Rhodes N."/>
            <person name="Thang M."/>
            <person name="Chan C."/>
        </authorList>
    </citation>
    <scope>NUCLEOTIDE SEQUENCE</scope>
</reference>
<feature type="region of interest" description="Disordered" evidence="1">
    <location>
        <begin position="277"/>
        <end position="309"/>
    </location>
</feature>
<dbReference type="Proteomes" id="UP000601435">
    <property type="component" value="Unassembled WGS sequence"/>
</dbReference>
<evidence type="ECO:0000313" key="3">
    <source>
        <dbReference type="Proteomes" id="UP000601435"/>
    </source>
</evidence>
<protein>
    <submittedName>
        <fullName evidence="2">Pdia6 protein</fullName>
    </submittedName>
</protein>
<dbReference type="PANTHER" id="PTHR33050">
    <property type="entry name" value="REVERSE TRANSCRIPTASE DOMAIN-CONTAINING PROTEIN"/>
    <property type="match status" value="1"/>
</dbReference>
<dbReference type="InterPro" id="IPR043502">
    <property type="entry name" value="DNA/RNA_pol_sf"/>
</dbReference>